<evidence type="ECO:0000313" key="3">
    <source>
        <dbReference type="Proteomes" id="UP000199017"/>
    </source>
</evidence>
<protein>
    <submittedName>
        <fullName evidence="2">Uncharacterized protein</fullName>
    </submittedName>
</protein>
<feature type="compositionally biased region" description="Basic and acidic residues" evidence="1">
    <location>
        <begin position="96"/>
        <end position="112"/>
    </location>
</feature>
<reference evidence="2 3" key="1">
    <citation type="submission" date="2016-10" db="EMBL/GenBank/DDBJ databases">
        <authorList>
            <person name="de Groot N.N."/>
        </authorList>
    </citation>
    <scope>NUCLEOTIDE SEQUENCE [LARGE SCALE GENOMIC DNA]</scope>
    <source>
        <strain evidence="3">P4B,CCM 7963,CECT 7998,DSM 25260,IBRC-M 10614,KCTC 13821</strain>
    </source>
</reference>
<dbReference type="AlphaFoldDB" id="A0A1G8QNV8"/>
<proteinExistence type="predicted"/>
<evidence type="ECO:0000256" key="1">
    <source>
        <dbReference type="SAM" id="MobiDB-lite"/>
    </source>
</evidence>
<keyword evidence="3" id="KW-1185">Reference proteome</keyword>
<dbReference type="RefSeq" id="WP_091587900.1">
    <property type="nucleotide sequence ID" value="NZ_FNDU01000021.1"/>
</dbReference>
<dbReference type="Proteomes" id="UP000199017">
    <property type="component" value="Unassembled WGS sequence"/>
</dbReference>
<dbReference type="EMBL" id="FNDU01000021">
    <property type="protein sequence ID" value="SDJ06366.1"/>
    <property type="molecule type" value="Genomic_DNA"/>
</dbReference>
<sequence length="212" mass="24197">MSARKQTSEKGKEKIKDAFQSGNKRPSPAHAFFGTNVKDNSESETSTTTEKGKTEQEQENITGKRNSFSEQSKENITGKQKTELQDINGSDNRNSIMDKYEVSDKDNIKTEQENSLENSTKETENETGLGNSNLETKDTNDSVGSEQGFWGIIEQEKKKKKVEDTHQRDTFLIRKDLLREFNRMAKKQPKGFKTKAINYALENFLNEVKNNE</sequence>
<feature type="region of interest" description="Disordered" evidence="1">
    <location>
        <begin position="1"/>
        <end position="146"/>
    </location>
</feature>
<accession>A0A1G8QNV8</accession>
<feature type="compositionally biased region" description="Polar residues" evidence="1">
    <location>
        <begin position="60"/>
        <end position="95"/>
    </location>
</feature>
<evidence type="ECO:0000313" key="2">
    <source>
        <dbReference type="EMBL" id="SDJ06366.1"/>
    </source>
</evidence>
<gene>
    <name evidence="2" type="ORF">SAMN05216352_12114</name>
</gene>
<dbReference type="OrthoDB" id="2944033at2"/>
<feature type="compositionally biased region" description="Basic and acidic residues" evidence="1">
    <location>
        <begin position="1"/>
        <end position="17"/>
    </location>
</feature>
<organism evidence="2 3">
    <name type="scientific">Alteribacillus bidgolensis</name>
    <dbReference type="NCBI Taxonomy" id="930129"/>
    <lineage>
        <taxon>Bacteria</taxon>
        <taxon>Bacillati</taxon>
        <taxon>Bacillota</taxon>
        <taxon>Bacilli</taxon>
        <taxon>Bacillales</taxon>
        <taxon>Bacillaceae</taxon>
        <taxon>Alteribacillus</taxon>
    </lineage>
</organism>
<name>A0A1G8QNV8_9BACI</name>